<dbReference type="InterPro" id="IPR018060">
    <property type="entry name" value="HTH_AraC"/>
</dbReference>
<dbReference type="Pfam" id="PF20240">
    <property type="entry name" value="DUF6597"/>
    <property type="match status" value="1"/>
</dbReference>
<feature type="domain" description="HTH araC/xylS-type" evidence="4">
    <location>
        <begin position="232"/>
        <end position="334"/>
    </location>
</feature>
<dbReference type="Proteomes" id="UP000014540">
    <property type="component" value="Unassembled WGS sequence"/>
</dbReference>
<organism evidence="5 6">
    <name type="scientific">Leptospira fainei serovar Hurstbridge str. BUT 6</name>
    <dbReference type="NCBI Taxonomy" id="1193011"/>
    <lineage>
        <taxon>Bacteria</taxon>
        <taxon>Pseudomonadati</taxon>
        <taxon>Spirochaetota</taxon>
        <taxon>Spirochaetia</taxon>
        <taxon>Leptospirales</taxon>
        <taxon>Leptospiraceae</taxon>
        <taxon>Leptospira</taxon>
    </lineage>
</organism>
<dbReference type="SMART" id="SM00342">
    <property type="entry name" value="HTH_ARAC"/>
    <property type="match status" value="1"/>
</dbReference>
<dbReference type="GO" id="GO:0043565">
    <property type="term" value="F:sequence-specific DNA binding"/>
    <property type="evidence" value="ECO:0007669"/>
    <property type="project" value="InterPro"/>
</dbReference>
<dbReference type="STRING" id="1193011.LEP1GSC058_2668"/>
<keyword evidence="3" id="KW-0804">Transcription</keyword>
<protein>
    <submittedName>
        <fullName evidence="5">DNA-binding helix-turn-helix protein</fullName>
    </submittedName>
</protein>
<keyword evidence="2 5" id="KW-0238">DNA-binding</keyword>
<evidence type="ECO:0000256" key="2">
    <source>
        <dbReference type="ARBA" id="ARBA00023125"/>
    </source>
</evidence>
<evidence type="ECO:0000256" key="3">
    <source>
        <dbReference type="ARBA" id="ARBA00023163"/>
    </source>
</evidence>
<dbReference type="InterPro" id="IPR050204">
    <property type="entry name" value="AraC_XylS_family_regulators"/>
</dbReference>
<evidence type="ECO:0000256" key="1">
    <source>
        <dbReference type="ARBA" id="ARBA00023015"/>
    </source>
</evidence>
<dbReference type="GO" id="GO:0003700">
    <property type="term" value="F:DNA-binding transcription factor activity"/>
    <property type="evidence" value="ECO:0007669"/>
    <property type="project" value="InterPro"/>
</dbReference>
<dbReference type="EMBL" id="AKWZ02000010">
    <property type="protein sequence ID" value="EPG73807.1"/>
    <property type="molecule type" value="Genomic_DNA"/>
</dbReference>
<sequence length="344" mass="40579">MRLRQDFNGDQSDKFLRSVLIVQSPASNLIDFFSFRFDNFSSKILVFSRIHRKVNHAQGIYLKRLRDLCGRDLMDITFFKPKRELRDSIAKIWVHQNRGKEIVLPSWLIVPDGEIKIIFPFYGNIRCTIADRGRLHRTSNLIISGMRTEPGYLNFEQGLGTIGIILQPEAAYRFFDLPMSEIANMTLSAADLFGDKIREWEEILMDLPSVELKVEFIQNRLIQRLRRKKNRDSLIEYAVRDLRMNAGRKTIQELSLELGFSRRHLNRRFMETIGVGPKLLANVFRFQSIYKIVKNRKSSRLQDRIFYDRYYDQAHFIKDFRRFTGSSPGRYIEEATDYGKLFPD</sequence>
<evidence type="ECO:0000313" key="5">
    <source>
        <dbReference type="EMBL" id="EPG73807.1"/>
    </source>
</evidence>
<accession>S3W0D6</accession>
<keyword evidence="1" id="KW-0805">Transcription regulation</keyword>
<dbReference type="InterPro" id="IPR046532">
    <property type="entry name" value="DUF6597"/>
</dbReference>
<keyword evidence="6" id="KW-1185">Reference proteome</keyword>
<proteinExistence type="predicted"/>
<comment type="caution">
    <text evidence="5">The sequence shown here is derived from an EMBL/GenBank/DDBJ whole genome shotgun (WGS) entry which is preliminary data.</text>
</comment>
<dbReference type="Gene3D" id="1.10.10.60">
    <property type="entry name" value="Homeodomain-like"/>
    <property type="match status" value="1"/>
</dbReference>
<dbReference type="Pfam" id="PF12833">
    <property type="entry name" value="HTH_18"/>
    <property type="match status" value="1"/>
</dbReference>
<reference evidence="5" key="1">
    <citation type="submission" date="2013-04" db="EMBL/GenBank/DDBJ databases">
        <authorList>
            <person name="Harkins D.M."/>
            <person name="Durkin A.S."/>
            <person name="Selengut J.D."/>
            <person name="Sanka R."/>
            <person name="DePew J."/>
            <person name="Purushe J."/>
            <person name="Ahmed A."/>
            <person name="van der Linden H."/>
            <person name="Goris M.G.A."/>
            <person name="Hartskeerl R.A."/>
            <person name="Vinetz J.M."/>
            <person name="Sutton G.G."/>
            <person name="Nelson W.C."/>
            <person name="Fouts D.E."/>
        </authorList>
    </citation>
    <scope>NUCLEOTIDE SEQUENCE [LARGE SCALE GENOMIC DNA]</scope>
    <source>
        <strain evidence="5">BUT 6</strain>
    </source>
</reference>
<name>S3W0D6_9LEPT</name>
<dbReference type="PROSITE" id="PS01124">
    <property type="entry name" value="HTH_ARAC_FAMILY_2"/>
    <property type="match status" value="1"/>
</dbReference>
<gene>
    <name evidence="5" type="ORF">LEP1GSC058_2668</name>
</gene>
<dbReference type="AlphaFoldDB" id="S3W0D6"/>
<evidence type="ECO:0000313" key="6">
    <source>
        <dbReference type="Proteomes" id="UP000014540"/>
    </source>
</evidence>
<dbReference type="PANTHER" id="PTHR46796">
    <property type="entry name" value="HTH-TYPE TRANSCRIPTIONAL ACTIVATOR RHAS-RELATED"/>
    <property type="match status" value="1"/>
</dbReference>
<evidence type="ECO:0000259" key="4">
    <source>
        <dbReference type="PROSITE" id="PS01124"/>
    </source>
</evidence>